<sequence>MTKYRELEERVALRHDDNCWEWSAHDSQGYASIHFQGRTQRAHVLAYILRYGPVPTGLELDHTCNNRGCWNPDHVEPVTHRVNLRRSPNGNWSKTHCPRGHPYDEANTYRDRRDRRYCRACNRERQRIPMALRGKRLTITIRT</sequence>
<dbReference type="InterPro" id="IPR003615">
    <property type="entry name" value="HNH_nuc"/>
</dbReference>
<dbReference type="Gene3D" id="3.90.75.10">
    <property type="entry name" value="Homing Intron 3 (I-ppo) Encoded Endonuclease, Chain A"/>
    <property type="match status" value="1"/>
</dbReference>
<name>A0A0F9HY72_9ZZZZ</name>
<dbReference type="InterPro" id="IPR044925">
    <property type="entry name" value="His-Me_finger_sf"/>
</dbReference>
<feature type="domain" description="HNH nuclease" evidence="1">
    <location>
        <begin position="41"/>
        <end position="85"/>
    </location>
</feature>
<dbReference type="Pfam" id="PF13392">
    <property type="entry name" value="HNH_3"/>
    <property type="match status" value="1"/>
</dbReference>
<gene>
    <name evidence="2" type="ORF">LCGC14_1645960</name>
</gene>
<evidence type="ECO:0000313" key="2">
    <source>
        <dbReference type="EMBL" id="KKM20386.1"/>
    </source>
</evidence>
<dbReference type="SUPFAM" id="SSF54060">
    <property type="entry name" value="His-Me finger endonucleases"/>
    <property type="match status" value="1"/>
</dbReference>
<organism evidence="2">
    <name type="scientific">marine sediment metagenome</name>
    <dbReference type="NCBI Taxonomy" id="412755"/>
    <lineage>
        <taxon>unclassified sequences</taxon>
        <taxon>metagenomes</taxon>
        <taxon>ecological metagenomes</taxon>
    </lineage>
</organism>
<reference evidence="2" key="1">
    <citation type="journal article" date="2015" name="Nature">
        <title>Complex archaea that bridge the gap between prokaryotes and eukaryotes.</title>
        <authorList>
            <person name="Spang A."/>
            <person name="Saw J.H."/>
            <person name="Jorgensen S.L."/>
            <person name="Zaremba-Niedzwiedzka K."/>
            <person name="Martijn J."/>
            <person name="Lind A.E."/>
            <person name="van Eijk R."/>
            <person name="Schleper C."/>
            <person name="Guy L."/>
            <person name="Ettema T.J."/>
        </authorList>
    </citation>
    <scope>NUCLEOTIDE SEQUENCE</scope>
</reference>
<dbReference type="InterPro" id="IPR044930">
    <property type="entry name" value="Homing_endonuclease_His-Me"/>
</dbReference>
<protein>
    <recommendedName>
        <fullName evidence="1">HNH nuclease domain-containing protein</fullName>
    </recommendedName>
</protein>
<evidence type="ECO:0000259" key="1">
    <source>
        <dbReference type="Pfam" id="PF13392"/>
    </source>
</evidence>
<proteinExistence type="predicted"/>
<dbReference type="EMBL" id="LAZR01013777">
    <property type="protein sequence ID" value="KKM20386.1"/>
    <property type="molecule type" value="Genomic_DNA"/>
</dbReference>
<comment type="caution">
    <text evidence="2">The sequence shown here is derived from an EMBL/GenBank/DDBJ whole genome shotgun (WGS) entry which is preliminary data.</text>
</comment>
<dbReference type="GO" id="GO:0004519">
    <property type="term" value="F:endonuclease activity"/>
    <property type="evidence" value="ECO:0007669"/>
    <property type="project" value="InterPro"/>
</dbReference>
<accession>A0A0F9HY72</accession>
<dbReference type="AlphaFoldDB" id="A0A0F9HY72"/>